<evidence type="ECO:0000256" key="2">
    <source>
        <dbReference type="SAM" id="Phobius"/>
    </source>
</evidence>
<accession>A0A8H5M407</accession>
<keyword evidence="2" id="KW-1133">Transmembrane helix</keyword>
<sequence>MARKRYSYSRRIVIIPSIFLCILFIQHIFFARYYPKLKRSSNVEKIQIRGQWKHVRRQLGLSNGLPDEILVVQEAESSTLSSPHSISSRFFKFSKRSLQSPNALPELYFSSDSLDAPMVSYDELRESLQKLMAGDQGTVRRGSNRARKREGAGF</sequence>
<keyword evidence="2" id="KW-0812">Transmembrane</keyword>
<feature type="transmembrane region" description="Helical" evidence="2">
    <location>
        <begin position="12"/>
        <end position="34"/>
    </location>
</feature>
<reference evidence="3 4" key="1">
    <citation type="journal article" date="2020" name="ISME J.">
        <title>Uncovering the hidden diversity of litter-decomposition mechanisms in mushroom-forming fungi.</title>
        <authorList>
            <person name="Floudas D."/>
            <person name="Bentzer J."/>
            <person name="Ahren D."/>
            <person name="Johansson T."/>
            <person name="Persson P."/>
            <person name="Tunlid A."/>
        </authorList>
    </citation>
    <scope>NUCLEOTIDE SEQUENCE [LARGE SCALE GENOMIC DNA]</scope>
    <source>
        <strain evidence="3 4">CBS 406.79</strain>
    </source>
</reference>
<feature type="region of interest" description="Disordered" evidence="1">
    <location>
        <begin position="132"/>
        <end position="154"/>
    </location>
</feature>
<dbReference type="Proteomes" id="UP000518752">
    <property type="component" value="Unassembled WGS sequence"/>
</dbReference>
<name>A0A8H5M407_9AGAR</name>
<keyword evidence="4" id="KW-1185">Reference proteome</keyword>
<keyword evidence="2" id="KW-0472">Membrane</keyword>
<dbReference type="EMBL" id="JAACJN010000067">
    <property type="protein sequence ID" value="KAF5379896.1"/>
    <property type="molecule type" value="Genomic_DNA"/>
</dbReference>
<gene>
    <name evidence="3" type="ORF">D9757_007217</name>
</gene>
<proteinExistence type="predicted"/>
<evidence type="ECO:0000256" key="1">
    <source>
        <dbReference type="SAM" id="MobiDB-lite"/>
    </source>
</evidence>
<dbReference type="OrthoDB" id="2916164at2759"/>
<evidence type="ECO:0000313" key="4">
    <source>
        <dbReference type="Proteomes" id="UP000518752"/>
    </source>
</evidence>
<comment type="caution">
    <text evidence="3">The sequence shown here is derived from an EMBL/GenBank/DDBJ whole genome shotgun (WGS) entry which is preliminary data.</text>
</comment>
<evidence type="ECO:0000313" key="3">
    <source>
        <dbReference type="EMBL" id="KAF5379896.1"/>
    </source>
</evidence>
<protein>
    <submittedName>
        <fullName evidence="3">Uncharacterized protein</fullName>
    </submittedName>
</protein>
<dbReference type="AlphaFoldDB" id="A0A8H5M407"/>
<organism evidence="3 4">
    <name type="scientific">Collybiopsis confluens</name>
    <dbReference type="NCBI Taxonomy" id="2823264"/>
    <lineage>
        <taxon>Eukaryota</taxon>
        <taxon>Fungi</taxon>
        <taxon>Dikarya</taxon>
        <taxon>Basidiomycota</taxon>
        <taxon>Agaricomycotina</taxon>
        <taxon>Agaricomycetes</taxon>
        <taxon>Agaricomycetidae</taxon>
        <taxon>Agaricales</taxon>
        <taxon>Marasmiineae</taxon>
        <taxon>Omphalotaceae</taxon>
        <taxon>Collybiopsis</taxon>
    </lineage>
</organism>